<protein>
    <submittedName>
        <fullName evidence="1">223_t:CDS:1</fullName>
    </submittedName>
</protein>
<evidence type="ECO:0000313" key="2">
    <source>
        <dbReference type="Proteomes" id="UP000789702"/>
    </source>
</evidence>
<dbReference type="EMBL" id="CAJVPU010003806">
    <property type="protein sequence ID" value="CAG8523463.1"/>
    <property type="molecule type" value="Genomic_DNA"/>
</dbReference>
<dbReference type="Proteomes" id="UP000789702">
    <property type="component" value="Unassembled WGS sequence"/>
</dbReference>
<proteinExistence type="predicted"/>
<sequence>MIWNLKYDKCEYTTKELKKIIQELNNNEPGEVIIKNNQVYWCKFSPEFKKHYLRDYLYCKELSNYKQQICASDSDLLQLKNQHSEIDNNIEKEVSRPDSDNSEYTS</sequence>
<evidence type="ECO:0000313" key="1">
    <source>
        <dbReference type="EMBL" id="CAG8523463.1"/>
    </source>
</evidence>
<name>A0ACA9LDC8_9GLOM</name>
<gene>
    <name evidence="1" type="ORF">DHETER_LOCUS4031</name>
</gene>
<reference evidence="1" key="1">
    <citation type="submission" date="2021-06" db="EMBL/GenBank/DDBJ databases">
        <authorList>
            <person name="Kallberg Y."/>
            <person name="Tangrot J."/>
            <person name="Rosling A."/>
        </authorList>
    </citation>
    <scope>NUCLEOTIDE SEQUENCE</scope>
    <source>
        <strain evidence="1">IL203A</strain>
    </source>
</reference>
<keyword evidence="2" id="KW-1185">Reference proteome</keyword>
<accession>A0ACA9LDC8</accession>
<comment type="caution">
    <text evidence="1">The sequence shown here is derived from an EMBL/GenBank/DDBJ whole genome shotgun (WGS) entry which is preliminary data.</text>
</comment>
<organism evidence="1 2">
    <name type="scientific">Dentiscutata heterogama</name>
    <dbReference type="NCBI Taxonomy" id="1316150"/>
    <lineage>
        <taxon>Eukaryota</taxon>
        <taxon>Fungi</taxon>
        <taxon>Fungi incertae sedis</taxon>
        <taxon>Mucoromycota</taxon>
        <taxon>Glomeromycotina</taxon>
        <taxon>Glomeromycetes</taxon>
        <taxon>Diversisporales</taxon>
        <taxon>Gigasporaceae</taxon>
        <taxon>Dentiscutata</taxon>
    </lineage>
</organism>